<keyword evidence="3" id="KW-1185">Reference proteome</keyword>
<reference evidence="2 3" key="1">
    <citation type="submission" date="2020-07" db="EMBL/GenBank/DDBJ databases">
        <authorList>
            <person name="Cui H."/>
        </authorList>
    </citation>
    <scope>NUCLEOTIDE SEQUENCE [LARGE SCALE GENOMIC DNA]</scope>
    <source>
        <strain evidence="2 3">YPL8</strain>
    </source>
</reference>
<keyword evidence="1" id="KW-0472">Membrane</keyword>
<feature type="transmembrane region" description="Helical" evidence="1">
    <location>
        <begin position="48"/>
        <end position="71"/>
    </location>
</feature>
<dbReference type="Gene3D" id="1.20.210.10">
    <property type="entry name" value="Cytochrome c oxidase-like, subunit I domain"/>
    <property type="match status" value="1"/>
</dbReference>
<dbReference type="GeneID" id="56032788"/>
<dbReference type="AlphaFoldDB" id="A0A7D5KC94"/>
<gene>
    <name evidence="2" type="ORF">HYG82_05815</name>
</gene>
<name>A0A7D5KC94_9EURY</name>
<feature type="transmembrane region" description="Helical" evidence="1">
    <location>
        <begin position="149"/>
        <end position="170"/>
    </location>
</feature>
<keyword evidence="1" id="KW-0812">Transmembrane</keyword>
<feature type="transmembrane region" description="Helical" evidence="1">
    <location>
        <begin position="108"/>
        <end position="129"/>
    </location>
</feature>
<dbReference type="RefSeq" id="WP_179260135.1">
    <property type="nucleotide sequence ID" value="NZ_CP058601.1"/>
</dbReference>
<feature type="transmembrane region" description="Helical" evidence="1">
    <location>
        <begin position="272"/>
        <end position="294"/>
    </location>
</feature>
<keyword evidence="1" id="KW-1133">Transmembrane helix</keyword>
<feature type="transmembrane region" description="Helical" evidence="1">
    <location>
        <begin position="182"/>
        <end position="202"/>
    </location>
</feature>
<accession>A0A7D5KC94</accession>
<evidence type="ECO:0000313" key="3">
    <source>
        <dbReference type="Proteomes" id="UP000509241"/>
    </source>
</evidence>
<dbReference type="Proteomes" id="UP000509241">
    <property type="component" value="Chromosome"/>
</dbReference>
<feature type="transmembrane region" description="Helical" evidence="1">
    <location>
        <begin position="83"/>
        <end position="102"/>
    </location>
</feature>
<dbReference type="EMBL" id="CP058601">
    <property type="protein sequence ID" value="QLG48396.1"/>
    <property type="molecule type" value="Genomic_DNA"/>
</dbReference>
<sequence length="421" mass="45032">MKLHTRTNPFLLMAGLYMVLGVLAATGKLTFELGLVEALPRLRWVTIHFVTIGGMTQTVFGVLPRFVAAVTDGSRSIHYRNRWLQWGALNAGYPLILIGMTAGSATTAGTGAGMVLVALVSLFVTLYRLRPASNRSGGVGRYFRTAPSFLVIGILAAFGMLFGIHGPGGYFGSLEAHVHANVWGFLGLVVAGVLLTVLPRLLDVPLRFPRLRVITYWGLTVGAMGLVAGPWLARHEFTIGGLAMYVLGTTALLVNVGGTYRLSERTWDSRFVLVLGAYLWLLFPVPWAPLVILFPDAVPAGAIETAAINGLVFGWMLQLAMAFLPVVAIAALQPSSEFIGAIPDATEEGSSPSWLQVGSVNTGMLFLWATAFPPVVDVASLLTLAGYFLITAAWAVFVVDLWGALVGRNVVPRHADESPSG</sequence>
<protein>
    <submittedName>
        <fullName evidence="2">Uncharacterized protein</fullName>
    </submittedName>
</protein>
<dbReference type="InterPro" id="IPR036927">
    <property type="entry name" value="Cyt_c_oxase-like_su1_sf"/>
</dbReference>
<proteinExistence type="predicted"/>
<dbReference type="SUPFAM" id="SSF81442">
    <property type="entry name" value="Cytochrome c oxidase subunit I-like"/>
    <property type="match status" value="1"/>
</dbReference>
<dbReference type="OrthoDB" id="202348at2157"/>
<evidence type="ECO:0000256" key="1">
    <source>
        <dbReference type="SAM" id="Phobius"/>
    </source>
</evidence>
<feature type="transmembrane region" description="Helical" evidence="1">
    <location>
        <begin position="353"/>
        <end position="372"/>
    </location>
</feature>
<evidence type="ECO:0000313" key="2">
    <source>
        <dbReference type="EMBL" id="QLG48396.1"/>
    </source>
</evidence>
<organism evidence="2 3">
    <name type="scientific">Natrinema halophilum</name>
    <dbReference type="NCBI Taxonomy" id="1699371"/>
    <lineage>
        <taxon>Archaea</taxon>
        <taxon>Methanobacteriati</taxon>
        <taxon>Methanobacteriota</taxon>
        <taxon>Stenosarchaea group</taxon>
        <taxon>Halobacteria</taxon>
        <taxon>Halobacteriales</taxon>
        <taxon>Natrialbaceae</taxon>
        <taxon>Natrinema</taxon>
    </lineage>
</organism>
<dbReference type="KEGG" id="haly:HYG82_05815"/>
<feature type="transmembrane region" description="Helical" evidence="1">
    <location>
        <begin position="384"/>
        <end position="405"/>
    </location>
</feature>
<feature type="transmembrane region" description="Helical" evidence="1">
    <location>
        <begin position="306"/>
        <end position="332"/>
    </location>
</feature>
<feature type="transmembrane region" description="Helical" evidence="1">
    <location>
        <begin position="239"/>
        <end position="260"/>
    </location>
</feature>
<feature type="transmembrane region" description="Helical" evidence="1">
    <location>
        <begin position="214"/>
        <end position="233"/>
    </location>
</feature>